<dbReference type="Proteomes" id="UP000245838">
    <property type="component" value="Chromosome sggmmb4_Chromosome"/>
</dbReference>
<evidence type="ECO:0000313" key="3">
    <source>
        <dbReference type="Proteomes" id="UP000245838"/>
    </source>
</evidence>
<protein>
    <submittedName>
        <fullName evidence="2">Uncharacterized protein</fullName>
    </submittedName>
</protein>
<feature type="region of interest" description="Disordered" evidence="1">
    <location>
        <begin position="126"/>
        <end position="145"/>
    </location>
</feature>
<feature type="compositionally biased region" description="Basic residues" evidence="1">
    <location>
        <begin position="131"/>
        <end position="145"/>
    </location>
</feature>
<sequence length="145" mass="15550">MAIEALGSALKGSTRLLLVTTGLAHLTPGRIATEQDAAPTDPRYPCQSEAAAIALAEQGVRVCIVRLEASVHGSGDHGFIAALIRLAREKGYPLILVTARTSGPLSTVRTPRSCIDRYWSKPGPTGLPCGGRRKHHLQGPHRRDW</sequence>
<dbReference type="EMBL" id="LN854557">
    <property type="protein sequence ID" value="CRL45465.1"/>
    <property type="molecule type" value="Genomic_DNA"/>
</dbReference>
<reference evidence="2 3" key="1">
    <citation type="submission" date="2015-05" db="EMBL/GenBank/DDBJ databases">
        <authorList>
            <person name="Goodhead I."/>
        </authorList>
    </citation>
    <scope>NUCLEOTIDE SEQUENCE [LARGE SCALE GENOMIC DNA]</scope>
    <source>
        <strain evidence="3">morsitans</strain>
    </source>
</reference>
<evidence type="ECO:0000313" key="2">
    <source>
        <dbReference type="EMBL" id="CRL45465.1"/>
    </source>
</evidence>
<proteinExistence type="predicted"/>
<organism evidence="2 3">
    <name type="scientific">Sodalis glossinidius (strain morsitans)</name>
    <dbReference type="NCBI Taxonomy" id="343509"/>
    <lineage>
        <taxon>Bacteria</taxon>
        <taxon>Pseudomonadati</taxon>
        <taxon>Pseudomonadota</taxon>
        <taxon>Gammaproteobacteria</taxon>
        <taxon>Enterobacterales</taxon>
        <taxon>Bruguierivoracaceae</taxon>
        <taxon>Sodalis</taxon>
    </lineage>
</organism>
<name>A0A193QKL3_SODGM</name>
<gene>
    <name evidence="2" type="ORF">SGGMMB4_03204</name>
</gene>
<dbReference type="AlphaFoldDB" id="A0A193QKL3"/>
<evidence type="ECO:0000256" key="1">
    <source>
        <dbReference type="SAM" id="MobiDB-lite"/>
    </source>
</evidence>
<dbReference type="RefSeq" id="WP_243466007.1">
    <property type="nucleotide sequence ID" value="NC_007712.1"/>
</dbReference>
<accession>A0A193QKL3</accession>